<sequence>MGEDLMISKSRFVRLDWVIENTGQTGQRPLWSLTVMVKQQFLETRVIQSS</sequence>
<accession>A0A0L8HDY2</accession>
<dbReference type="EMBL" id="KQ418535">
    <property type="protein sequence ID" value="KOF86960.1"/>
    <property type="molecule type" value="Genomic_DNA"/>
</dbReference>
<dbReference type="AlphaFoldDB" id="A0A0L8HDY2"/>
<organism evidence="1">
    <name type="scientific">Octopus bimaculoides</name>
    <name type="common">California two-spotted octopus</name>
    <dbReference type="NCBI Taxonomy" id="37653"/>
    <lineage>
        <taxon>Eukaryota</taxon>
        <taxon>Metazoa</taxon>
        <taxon>Spiralia</taxon>
        <taxon>Lophotrochozoa</taxon>
        <taxon>Mollusca</taxon>
        <taxon>Cephalopoda</taxon>
        <taxon>Coleoidea</taxon>
        <taxon>Octopodiformes</taxon>
        <taxon>Octopoda</taxon>
        <taxon>Incirrata</taxon>
        <taxon>Octopodidae</taxon>
        <taxon>Octopus</taxon>
    </lineage>
</organism>
<name>A0A0L8HDY2_OCTBM</name>
<protein>
    <submittedName>
        <fullName evidence="1">Uncharacterized protein</fullName>
    </submittedName>
</protein>
<gene>
    <name evidence="1" type="ORF">OCBIM_22017737mg</name>
</gene>
<proteinExistence type="predicted"/>
<evidence type="ECO:0000313" key="1">
    <source>
        <dbReference type="EMBL" id="KOF86960.1"/>
    </source>
</evidence>
<reference evidence="1" key="1">
    <citation type="submission" date="2015-07" db="EMBL/GenBank/DDBJ databases">
        <title>MeaNS - Measles Nucleotide Surveillance Program.</title>
        <authorList>
            <person name="Tran T."/>
            <person name="Druce J."/>
        </authorList>
    </citation>
    <scope>NUCLEOTIDE SEQUENCE</scope>
    <source>
        <strain evidence="1">UCB-OBI-ISO-001</strain>
        <tissue evidence="1">Gonad</tissue>
    </source>
</reference>